<dbReference type="EMBL" id="MASW01000006">
    <property type="protein sequence ID" value="PXY20979.1"/>
    <property type="molecule type" value="Genomic_DNA"/>
</dbReference>
<feature type="compositionally biased region" description="Polar residues" evidence="1">
    <location>
        <begin position="147"/>
        <end position="157"/>
    </location>
</feature>
<sequence length="243" mass="26465">MASAEPAEPDQEGTEEEVSDQRPAWSRYVIFGAAALAVLLVGATLGMVLTRATDEQPTPPPAAGSVEVGFAQDMSVHHLQAVTMANWARDHSADPAVVQLAFDIGSTQLEQVGRMKGWLMLWGQPEEAIGDYMTWMPQGHGHDHAMPQTSGEASSTAPMPGMATSEEMSKLRSLSGKRLDVYFLQLMLRHHQGGTDMAQYAYDHSSNGAVRTLADSMLRSQGAEMDLMRQMLARRDAQPLPFP</sequence>
<dbReference type="Proteomes" id="UP000249915">
    <property type="component" value="Unassembled WGS sequence"/>
</dbReference>
<dbReference type="InterPro" id="IPR012347">
    <property type="entry name" value="Ferritin-like"/>
</dbReference>
<reference evidence="3 4" key="1">
    <citation type="submission" date="2016-07" db="EMBL/GenBank/DDBJ databases">
        <title>Draft genome sequence of Prauserella muralis DSM 45305, isolated from a mould-covered wall in an indoor environment.</title>
        <authorList>
            <person name="Ruckert C."/>
            <person name="Albersmeier A."/>
            <person name="Jiang C.-L."/>
            <person name="Jiang Y."/>
            <person name="Kalinowski J."/>
            <person name="Schneider O."/>
            <person name="Winkler A."/>
            <person name="Zotchev S.B."/>
        </authorList>
    </citation>
    <scope>NUCLEOTIDE SEQUENCE [LARGE SCALE GENOMIC DNA]</scope>
    <source>
        <strain evidence="3 4">DSM 45305</strain>
    </source>
</reference>
<evidence type="ECO:0000313" key="3">
    <source>
        <dbReference type="EMBL" id="PXY20979.1"/>
    </source>
</evidence>
<accession>A0A2V4AMX0</accession>
<dbReference type="OrthoDB" id="26872at2"/>
<dbReference type="AlphaFoldDB" id="A0A2V4AMX0"/>
<proteinExistence type="predicted"/>
<dbReference type="PANTHER" id="PTHR36933:SF1">
    <property type="entry name" value="SLL0788 PROTEIN"/>
    <property type="match status" value="1"/>
</dbReference>
<protein>
    <submittedName>
        <fullName evidence="3">DUF305 domain-containing protein</fullName>
    </submittedName>
</protein>
<dbReference type="RefSeq" id="WP_112284195.1">
    <property type="nucleotide sequence ID" value="NZ_MASW01000006.1"/>
</dbReference>
<keyword evidence="2" id="KW-0472">Membrane</keyword>
<feature type="compositionally biased region" description="Acidic residues" evidence="1">
    <location>
        <begin position="7"/>
        <end position="18"/>
    </location>
</feature>
<evidence type="ECO:0000256" key="1">
    <source>
        <dbReference type="SAM" id="MobiDB-lite"/>
    </source>
</evidence>
<organism evidence="3 4">
    <name type="scientific">Prauserella muralis</name>
    <dbReference type="NCBI Taxonomy" id="588067"/>
    <lineage>
        <taxon>Bacteria</taxon>
        <taxon>Bacillati</taxon>
        <taxon>Actinomycetota</taxon>
        <taxon>Actinomycetes</taxon>
        <taxon>Pseudonocardiales</taxon>
        <taxon>Pseudonocardiaceae</taxon>
        <taxon>Prauserella</taxon>
    </lineage>
</organism>
<dbReference type="InterPro" id="IPR005183">
    <property type="entry name" value="DUF305_CopM-like"/>
</dbReference>
<name>A0A2V4AMX0_9PSEU</name>
<gene>
    <name evidence="3" type="ORF">BAY60_26195</name>
</gene>
<keyword evidence="4" id="KW-1185">Reference proteome</keyword>
<evidence type="ECO:0000256" key="2">
    <source>
        <dbReference type="SAM" id="Phobius"/>
    </source>
</evidence>
<evidence type="ECO:0000313" key="4">
    <source>
        <dbReference type="Proteomes" id="UP000249915"/>
    </source>
</evidence>
<dbReference type="Pfam" id="PF03713">
    <property type="entry name" value="DUF305"/>
    <property type="match status" value="1"/>
</dbReference>
<comment type="caution">
    <text evidence="3">The sequence shown here is derived from an EMBL/GenBank/DDBJ whole genome shotgun (WGS) entry which is preliminary data.</text>
</comment>
<feature type="transmembrane region" description="Helical" evidence="2">
    <location>
        <begin position="28"/>
        <end position="49"/>
    </location>
</feature>
<keyword evidence="2" id="KW-1133">Transmembrane helix</keyword>
<keyword evidence="2" id="KW-0812">Transmembrane</keyword>
<dbReference type="Gene3D" id="1.20.1260.10">
    <property type="match status" value="1"/>
</dbReference>
<dbReference type="PANTHER" id="PTHR36933">
    <property type="entry name" value="SLL0788 PROTEIN"/>
    <property type="match status" value="1"/>
</dbReference>
<feature type="region of interest" description="Disordered" evidence="1">
    <location>
        <begin position="1"/>
        <end position="20"/>
    </location>
</feature>
<feature type="region of interest" description="Disordered" evidence="1">
    <location>
        <begin position="142"/>
        <end position="162"/>
    </location>
</feature>